<gene>
    <name evidence="1" type="ORF">Bfra_009263</name>
</gene>
<keyword evidence="1" id="KW-0456">Lyase</keyword>
<dbReference type="PANTHER" id="PTHR10362">
    <property type="entry name" value="HISTIDINE AMMONIA-LYASE"/>
    <property type="match status" value="1"/>
</dbReference>
<keyword evidence="2" id="KW-1185">Reference proteome</keyword>
<dbReference type="RefSeq" id="XP_037189660.1">
    <property type="nucleotide sequence ID" value="XM_037339610.1"/>
</dbReference>
<dbReference type="Proteomes" id="UP000531561">
    <property type="component" value="Unassembled WGS sequence"/>
</dbReference>
<dbReference type="EMBL" id="JABFCT010000013">
    <property type="protein sequence ID" value="KAF5870713.1"/>
    <property type="molecule type" value="Genomic_DNA"/>
</dbReference>
<protein>
    <submittedName>
        <fullName evidence="1">Putative phenylalanine ammonia-lyase protein</fullName>
    </submittedName>
</protein>
<dbReference type="SUPFAM" id="SSF48557">
    <property type="entry name" value="L-aspartase-like"/>
    <property type="match status" value="1"/>
</dbReference>
<dbReference type="AlphaFoldDB" id="A0A8H6AMX0"/>
<sequence length="143" mass="15524">MEKTRQGIQTIGQMLIKKCTELMNSRLSQGLVHLLKPLDILTTALQSKLGCLSNSAGSHVQPAGMGNQALNSLALISARYTHTALDVLSQLAAAHLVALCQAMDLRALHLLFLQSFEPLLKSAIVNLLTSNKDTHNEIEVQLD</sequence>
<dbReference type="InterPro" id="IPR008948">
    <property type="entry name" value="L-Aspartase-like"/>
</dbReference>
<comment type="caution">
    <text evidence="1">The sequence shown here is derived from an EMBL/GenBank/DDBJ whole genome shotgun (WGS) entry which is preliminary data.</text>
</comment>
<dbReference type="Pfam" id="PF00221">
    <property type="entry name" value="Lyase_aromatic"/>
    <property type="match status" value="1"/>
</dbReference>
<proteinExistence type="predicted"/>
<dbReference type="Gene3D" id="1.20.200.10">
    <property type="entry name" value="Fumarase/aspartase (Central domain)"/>
    <property type="match status" value="1"/>
</dbReference>
<accession>A0A8H6AMX0</accession>
<dbReference type="GO" id="GO:0016829">
    <property type="term" value="F:lyase activity"/>
    <property type="evidence" value="ECO:0007669"/>
    <property type="project" value="UniProtKB-KW"/>
</dbReference>
<dbReference type="OrthoDB" id="10051290at2759"/>
<organism evidence="1 2">
    <name type="scientific">Botrytis fragariae</name>
    <dbReference type="NCBI Taxonomy" id="1964551"/>
    <lineage>
        <taxon>Eukaryota</taxon>
        <taxon>Fungi</taxon>
        <taxon>Dikarya</taxon>
        <taxon>Ascomycota</taxon>
        <taxon>Pezizomycotina</taxon>
        <taxon>Leotiomycetes</taxon>
        <taxon>Helotiales</taxon>
        <taxon>Sclerotiniaceae</taxon>
        <taxon>Botrytis</taxon>
    </lineage>
</organism>
<dbReference type="GeneID" id="59263302"/>
<dbReference type="InterPro" id="IPR001106">
    <property type="entry name" value="Aromatic_Lyase"/>
</dbReference>
<reference evidence="1 2" key="1">
    <citation type="journal article" date="2020" name="Phytopathology">
        <title>A high-quality genome resource of Botrytis fragariae, a new and rapidly spreading fungal pathogen causing strawberry gray mold in the U.S.A.</title>
        <authorList>
            <person name="Wu Y."/>
            <person name="Saski C.A."/>
            <person name="Schnabel G."/>
            <person name="Xiao S."/>
            <person name="Hu M."/>
        </authorList>
    </citation>
    <scope>NUCLEOTIDE SEQUENCE [LARGE SCALE GENOMIC DNA]</scope>
    <source>
        <strain evidence="1 2">BVB16</strain>
    </source>
</reference>
<evidence type="ECO:0000313" key="1">
    <source>
        <dbReference type="EMBL" id="KAF5870713.1"/>
    </source>
</evidence>
<evidence type="ECO:0000313" key="2">
    <source>
        <dbReference type="Proteomes" id="UP000531561"/>
    </source>
</evidence>
<name>A0A8H6AMX0_9HELO</name>